<evidence type="ECO:0000313" key="1">
    <source>
        <dbReference type="EMBL" id="CRL05152.1"/>
    </source>
</evidence>
<protein>
    <submittedName>
        <fullName evidence="1">CLUMA_CG018568, isoform A</fullName>
    </submittedName>
</protein>
<name>A0A1J1IYI3_9DIPT</name>
<reference evidence="1 2" key="1">
    <citation type="submission" date="2015-04" db="EMBL/GenBank/DDBJ databases">
        <authorList>
            <person name="Syromyatnikov M.Y."/>
            <person name="Popov V.N."/>
        </authorList>
    </citation>
    <scope>NUCLEOTIDE SEQUENCE [LARGE SCALE GENOMIC DNA]</scope>
</reference>
<evidence type="ECO:0000313" key="2">
    <source>
        <dbReference type="Proteomes" id="UP000183832"/>
    </source>
</evidence>
<gene>
    <name evidence="1" type="ORF">CLUMA_CG018568</name>
</gene>
<dbReference type="Proteomes" id="UP000183832">
    <property type="component" value="Unassembled WGS sequence"/>
</dbReference>
<accession>A0A1J1IYI3</accession>
<dbReference type="AlphaFoldDB" id="A0A1J1IYI3"/>
<organism evidence="1 2">
    <name type="scientific">Clunio marinus</name>
    <dbReference type="NCBI Taxonomy" id="568069"/>
    <lineage>
        <taxon>Eukaryota</taxon>
        <taxon>Metazoa</taxon>
        <taxon>Ecdysozoa</taxon>
        <taxon>Arthropoda</taxon>
        <taxon>Hexapoda</taxon>
        <taxon>Insecta</taxon>
        <taxon>Pterygota</taxon>
        <taxon>Neoptera</taxon>
        <taxon>Endopterygota</taxon>
        <taxon>Diptera</taxon>
        <taxon>Nematocera</taxon>
        <taxon>Chironomoidea</taxon>
        <taxon>Chironomidae</taxon>
        <taxon>Clunio</taxon>
    </lineage>
</organism>
<dbReference type="EMBL" id="CVRI01000064">
    <property type="protein sequence ID" value="CRL05152.1"/>
    <property type="molecule type" value="Genomic_DNA"/>
</dbReference>
<keyword evidence="2" id="KW-1185">Reference proteome</keyword>
<sequence length="92" mass="11105">MKETFKAFDYYITSDSFGLMRFLLFDYAPLRKFFSHLCLRRKIPLKLTQVSPSKSRHKDFKGFFNVLSVFTNLTLRWKFFPSCRYLAGKEER</sequence>
<proteinExistence type="predicted"/>